<gene>
    <name evidence="9 12" type="primary">gyrA</name>
    <name evidence="12" type="ORF">FOC72_04435</name>
</gene>
<keyword evidence="3 9" id="KW-0963">Cytoplasm</keyword>
<evidence type="ECO:0000256" key="8">
    <source>
        <dbReference type="ARBA" id="ARBA00023235"/>
    </source>
</evidence>
<protein>
    <recommendedName>
        <fullName evidence="9">DNA gyrase subunit A</fullName>
        <ecNumber evidence="9">5.6.2.2</ecNumber>
    </recommendedName>
</protein>
<keyword evidence="7 9" id="KW-0238">DNA-binding</keyword>
<dbReference type="PROSITE" id="PS52040">
    <property type="entry name" value="TOPO_IIA"/>
    <property type="match status" value="1"/>
</dbReference>
<dbReference type="InterPro" id="IPR002205">
    <property type="entry name" value="Topo_IIA_dom_A"/>
</dbReference>
<reference evidence="12 13" key="1">
    <citation type="submission" date="2020-05" db="EMBL/GenBank/DDBJ databases">
        <title>FDA dAtabase for Regulatory Grade micrObial Sequences (FDA-ARGOS): Supporting development and validation of Infectious Disease Dx tests.</title>
        <authorList>
            <person name="Bojja K."/>
            <person name="Kessler A."/>
            <person name="Tallon L."/>
            <person name="Sadzewicz L."/>
            <person name="Zhao X."/>
            <person name="Vavikolanu K."/>
            <person name="Mehta A."/>
            <person name="Aluvathingal J."/>
            <person name="Nadendla S."/>
            <person name="Myers T."/>
            <person name="Yan Y."/>
            <person name="Sichtig H."/>
        </authorList>
    </citation>
    <scope>NUCLEOTIDE SEQUENCE [LARGE SCALE GENOMIC DNA]</scope>
    <source>
        <strain evidence="12 13">FDAARGOS_770</strain>
    </source>
</reference>
<dbReference type="GO" id="GO:0003677">
    <property type="term" value="F:DNA binding"/>
    <property type="evidence" value="ECO:0007669"/>
    <property type="project" value="UniProtKB-UniRule"/>
</dbReference>
<dbReference type="GO" id="GO:0005737">
    <property type="term" value="C:cytoplasm"/>
    <property type="evidence" value="ECO:0007669"/>
    <property type="project" value="UniProtKB-SubCell"/>
</dbReference>
<evidence type="ECO:0000256" key="4">
    <source>
        <dbReference type="ARBA" id="ARBA00022741"/>
    </source>
</evidence>
<comment type="subcellular location">
    <subcellularLocation>
        <location evidence="9">Cytoplasm</location>
    </subcellularLocation>
</comment>
<dbReference type="NCBIfam" id="NF004043">
    <property type="entry name" value="PRK05560.1"/>
    <property type="match status" value="1"/>
</dbReference>
<evidence type="ECO:0000256" key="2">
    <source>
        <dbReference type="ARBA" id="ARBA00008263"/>
    </source>
</evidence>
<evidence type="ECO:0000256" key="9">
    <source>
        <dbReference type="HAMAP-Rule" id="MF_01897"/>
    </source>
</evidence>
<keyword evidence="4 9" id="KW-0547">Nucleotide-binding</keyword>
<comment type="miscellaneous">
    <text evidence="9">Few gyrases are as efficient as E.coli at forming negative supercoils. Not all organisms have 2 type II topoisomerases; in organisms with a single type II topoisomerase this enzyme also has to decatenate newly replicated chromosomes.</text>
</comment>
<dbReference type="NCBIfam" id="NF004044">
    <property type="entry name" value="PRK05561.1"/>
    <property type="match status" value="1"/>
</dbReference>
<dbReference type="GO" id="GO:0009330">
    <property type="term" value="C:DNA topoisomerase type II (double strand cut, ATP-hydrolyzing) complex"/>
    <property type="evidence" value="ECO:0007669"/>
    <property type="project" value="TreeGrafter"/>
</dbReference>
<dbReference type="Gene3D" id="3.90.199.10">
    <property type="entry name" value="Topoisomerase II, domain 5"/>
    <property type="match status" value="1"/>
</dbReference>
<dbReference type="Pfam" id="PF00521">
    <property type="entry name" value="DNA_topoisoIV"/>
    <property type="match status" value="1"/>
</dbReference>
<dbReference type="InterPro" id="IPR050220">
    <property type="entry name" value="Type_II_DNA_Topoisomerases"/>
</dbReference>
<dbReference type="GO" id="GO:0005524">
    <property type="term" value="F:ATP binding"/>
    <property type="evidence" value="ECO:0007669"/>
    <property type="project" value="UniProtKB-UniRule"/>
</dbReference>
<dbReference type="GO" id="GO:0005694">
    <property type="term" value="C:chromosome"/>
    <property type="evidence" value="ECO:0007669"/>
    <property type="project" value="InterPro"/>
</dbReference>
<dbReference type="SUPFAM" id="SSF101904">
    <property type="entry name" value="GyrA/ParC C-terminal domain-like"/>
    <property type="match status" value="1"/>
</dbReference>
<dbReference type="SUPFAM" id="SSF56719">
    <property type="entry name" value="Type II DNA topoisomerase"/>
    <property type="match status" value="1"/>
</dbReference>
<dbReference type="Gene3D" id="3.30.1360.40">
    <property type="match status" value="1"/>
</dbReference>
<dbReference type="CDD" id="cd00187">
    <property type="entry name" value="TOP4c"/>
    <property type="match status" value="1"/>
</dbReference>
<dbReference type="Gene3D" id="1.10.268.10">
    <property type="entry name" value="Topoisomerase, domain 3"/>
    <property type="match status" value="1"/>
</dbReference>
<dbReference type="AlphaFoldDB" id="A0A859EMB1"/>
<comment type="catalytic activity">
    <reaction evidence="1 9 10">
        <text>ATP-dependent breakage, passage and rejoining of double-stranded DNA.</text>
        <dbReference type="EC" id="5.6.2.2"/>
    </reaction>
</comment>
<feature type="domain" description="Topo IIA-type catalytic" evidence="11">
    <location>
        <begin position="39"/>
        <end position="504"/>
    </location>
</feature>
<evidence type="ECO:0000256" key="7">
    <source>
        <dbReference type="ARBA" id="ARBA00023125"/>
    </source>
</evidence>
<dbReference type="InterPro" id="IPR013757">
    <property type="entry name" value="Topo_IIA_A_a_sf"/>
</dbReference>
<evidence type="ECO:0000256" key="6">
    <source>
        <dbReference type="ARBA" id="ARBA00023029"/>
    </source>
</evidence>
<dbReference type="FunFam" id="1.10.268.10:FF:000001">
    <property type="entry name" value="DNA gyrase subunit A"/>
    <property type="match status" value="1"/>
</dbReference>
<name>A0A859EMB1_STRSA</name>
<dbReference type="HAMAP" id="MF_01897">
    <property type="entry name" value="GyrA"/>
    <property type="match status" value="1"/>
</dbReference>
<keyword evidence="5 9" id="KW-0067">ATP-binding</keyword>
<dbReference type="FunFam" id="2.120.10.90:FF:000004">
    <property type="entry name" value="DNA gyrase subunit A"/>
    <property type="match status" value="1"/>
</dbReference>
<dbReference type="GO" id="GO:0034335">
    <property type="term" value="F:DNA negative supercoiling activity"/>
    <property type="evidence" value="ECO:0007669"/>
    <property type="project" value="UniProtKB-ARBA"/>
</dbReference>
<evidence type="ECO:0000313" key="12">
    <source>
        <dbReference type="EMBL" id="QKQ43805.1"/>
    </source>
</evidence>
<comment type="similarity">
    <text evidence="2 9">Belongs to the type II topoisomerase GyrA/ParC subunit family.</text>
</comment>
<dbReference type="PANTHER" id="PTHR43493">
    <property type="entry name" value="DNA GYRASE/TOPOISOMERASE SUBUNIT A"/>
    <property type="match status" value="1"/>
</dbReference>
<evidence type="ECO:0000256" key="5">
    <source>
        <dbReference type="ARBA" id="ARBA00022840"/>
    </source>
</evidence>
<dbReference type="NCBIfam" id="TIGR01063">
    <property type="entry name" value="gyrA"/>
    <property type="match status" value="1"/>
</dbReference>
<feature type="short sequence motif" description="GyrA-box" evidence="9">
    <location>
        <begin position="531"/>
        <end position="537"/>
    </location>
</feature>
<feature type="active site" description="O-(5'-phospho-DNA)-tyrosine intermediate" evidence="9 10">
    <location>
        <position position="127"/>
    </location>
</feature>
<keyword evidence="8 9" id="KW-0413">Isomerase</keyword>
<dbReference type="Gene3D" id="2.120.10.90">
    <property type="entry name" value="DNA gyrase/topoisomerase IV, subunit A, C-terminal"/>
    <property type="match status" value="1"/>
</dbReference>
<evidence type="ECO:0000256" key="3">
    <source>
        <dbReference type="ARBA" id="ARBA00022490"/>
    </source>
</evidence>
<dbReference type="FunFam" id="3.30.1360.40:FF:000002">
    <property type="entry name" value="DNA gyrase subunit A"/>
    <property type="match status" value="1"/>
</dbReference>
<accession>A0A859EMB1</accession>
<comment type="function">
    <text evidence="9">A type II topoisomerase that negatively supercoils closed circular double-stranded (ds) DNA in an ATP-dependent manner to modulate DNA topology and maintain chromosomes in an underwound state. Negative supercoiling favors strand separation, and DNA replication, transcription, recombination and repair, all of which involve strand separation. Also able to catalyze the interconversion of other topological isomers of dsDNA rings, including catenanes and knotted rings. Type II topoisomerases break and join 2 DNA strands simultaneously in an ATP-dependent manner.</text>
</comment>
<dbReference type="Proteomes" id="UP000509459">
    <property type="component" value="Chromosome"/>
</dbReference>
<evidence type="ECO:0000256" key="1">
    <source>
        <dbReference type="ARBA" id="ARBA00000185"/>
    </source>
</evidence>
<dbReference type="GO" id="GO:0006261">
    <property type="term" value="P:DNA-templated DNA replication"/>
    <property type="evidence" value="ECO:0007669"/>
    <property type="project" value="UniProtKB-UniRule"/>
</dbReference>
<dbReference type="InterPro" id="IPR013758">
    <property type="entry name" value="Topo_IIA_A/C_ab"/>
</dbReference>
<keyword evidence="6 9" id="KW-0799">Topoisomerase</keyword>
<dbReference type="EC" id="5.6.2.2" evidence="9"/>
<organism evidence="12 13">
    <name type="scientific">Streptococcus sanguinis</name>
    <dbReference type="NCBI Taxonomy" id="1305"/>
    <lineage>
        <taxon>Bacteria</taxon>
        <taxon>Bacillati</taxon>
        <taxon>Bacillota</taxon>
        <taxon>Bacilli</taxon>
        <taxon>Lactobacillales</taxon>
        <taxon>Streptococcaceae</taxon>
        <taxon>Streptococcus</taxon>
    </lineage>
</organism>
<dbReference type="InterPro" id="IPR006691">
    <property type="entry name" value="GyrA/parC_rep"/>
</dbReference>
<evidence type="ECO:0000313" key="13">
    <source>
        <dbReference type="Proteomes" id="UP000509459"/>
    </source>
</evidence>
<dbReference type="Pfam" id="PF03989">
    <property type="entry name" value="DNA_gyraseA_C"/>
    <property type="match status" value="6"/>
</dbReference>
<dbReference type="InterPro" id="IPR005743">
    <property type="entry name" value="GyrA"/>
</dbReference>
<comment type="subunit">
    <text evidence="9">Heterotetramer, composed of two GyrA and two GyrB chains. In the heterotetramer, GyrA contains the active site tyrosine that forms a transient covalent intermediate with DNA, while GyrB binds cofactors and catalyzes ATP hydrolysis.</text>
</comment>
<dbReference type="FunFam" id="3.90.199.10:FF:000001">
    <property type="entry name" value="DNA gyrase subunit A"/>
    <property type="match status" value="1"/>
</dbReference>
<dbReference type="SMART" id="SM00434">
    <property type="entry name" value="TOP4c"/>
    <property type="match status" value="1"/>
</dbReference>
<evidence type="ECO:0000259" key="11">
    <source>
        <dbReference type="PROSITE" id="PS52040"/>
    </source>
</evidence>
<sequence length="826" mass="92462">MKERHFLMQDRNLVNVNLTSEMKTSFIDYAMSVIVARALPDVRDGLKPVHRRILYGMNELGVTPEKPHKKSARITGDVMGKYHPHGDSSIYEAMVRMAQWWSYRYMLVDGHGNFGSMDGDGAAAQRYTEARMSKIALEMLRDINKNTVDYIDNYDASEREPVVLPARFPNLLVNGATGIAVGMATNIPPHNLGESIDAVKLVMDNPEATTRDIMEVLPGPDFPTGALVMGKSGIHRAYETGKGSIVLRSRTEIEEMKNGRERIIVTEFPYMVNKTKVHEHIVRLVQEKRIDGITAVRDESNREGVRFVIEVRRDASAHVILNNLFKLTQMQTNFSFNMLAIQNGVPKILSLREILLAYIEHQKEVVTRRTAFDKEKAEARAHILAGLLIALDHIDEVIRIIRNSETDAEAQAELMAKFELSERQSQAILDMRLRRLTGLERDKIQSEYDELIALIADLADILAKPERVIAIIKEELDEVKRKFADDRRTELMVGEVLSLEDEDLIEEADVLITLSNKGYIKRLNQAEFTAQKRGGRGVQGTGVKDDDFVKELVSTSTHDRLLFFTNKGRVYRLKGYEIPEYGRTAKGLPVVNLLKLDEGETIQTIINVQQDRSDDSYLFFTTRHGVVKRTSVTEFANIRQNGLKALNLKDEDELINVFLTDGTADVIIGTKFGYSVRFNETAVRSMSRIATGVRGVNLREGDQVVGAGVIAEGDEVLVITEKGYGKRTLASEYPTKGRGGKGIKTANITDKNGPLAGLMTVTGEEDLMIITNTGVIIRTSVANISQTGRSTMGVKVMRLDQNAQIVTFTSVEANDKEDVAEEENES</sequence>
<proteinExistence type="inferred from homology"/>
<dbReference type="EMBL" id="CP054570">
    <property type="protein sequence ID" value="QKQ43805.1"/>
    <property type="molecule type" value="Genomic_DNA"/>
</dbReference>
<evidence type="ECO:0000256" key="10">
    <source>
        <dbReference type="PROSITE-ProRule" id="PRU01384"/>
    </source>
</evidence>
<dbReference type="GO" id="GO:0006265">
    <property type="term" value="P:DNA topological change"/>
    <property type="evidence" value="ECO:0007669"/>
    <property type="project" value="UniProtKB-UniRule"/>
</dbReference>
<dbReference type="InterPro" id="IPR035516">
    <property type="entry name" value="Gyrase/topoIV_suA_C"/>
</dbReference>
<dbReference type="InterPro" id="IPR013760">
    <property type="entry name" value="Topo_IIA-like_dom_sf"/>
</dbReference>
<dbReference type="PANTHER" id="PTHR43493:SF5">
    <property type="entry name" value="DNA GYRASE SUBUNIT A, CHLOROPLASTIC_MITOCHONDRIAL"/>
    <property type="match status" value="1"/>
</dbReference>